<evidence type="ECO:0000313" key="1">
    <source>
        <dbReference type="EMBL" id="CAI8053899.1"/>
    </source>
</evidence>
<gene>
    <name evidence="1" type="ORF">GBAR_LOCUS29453</name>
</gene>
<name>A0AA35TUA9_GEOBA</name>
<dbReference type="InterPro" id="IPR032675">
    <property type="entry name" value="LRR_dom_sf"/>
</dbReference>
<reference evidence="1" key="1">
    <citation type="submission" date="2023-03" db="EMBL/GenBank/DDBJ databases">
        <authorList>
            <person name="Steffen K."/>
            <person name="Cardenas P."/>
        </authorList>
    </citation>
    <scope>NUCLEOTIDE SEQUENCE</scope>
</reference>
<sequence>MPLKFPARVTVALESDEDGYLFLLDGEGVTGEVLHENDDTVGTNPLIVADLQPGVYTVEATTYEQGVTGKFRLEIKVISNAGEQCLYGRAVHDPDTNQALFNDCAVLLEAKNILGAEPSLNWSADVPMEEWEGVTLGGSPQRVTGLHFKDRGLKGELAMELDYLWGLEELDLTGNQLTGGMPHFGNRGVSNF</sequence>
<dbReference type="Proteomes" id="UP001174909">
    <property type="component" value="Unassembled WGS sequence"/>
</dbReference>
<organism evidence="1 2">
    <name type="scientific">Geodia barretti</name>
    <name type="common">Barrett's horny sponge</name>
    <dbReference type="NCBI Taxonomy" id="519541"/>
    <lineage>
        <taxon>Eukaryota</taxon>
        <taxon>Metazoa</taxon>
        <taxon>Porifera</taxon>
        <taxon>Demospongiae</taxon>
        <taxon>Heteroscleromorpha</taxon>
        <taxon>Tetractinellida</taxon>
        <taxon>Astrophorina</taxon>
        <taxon>Geodiidae</taxon>
        <taxon>Geodia</taxon>
    </lineage>
</organism>
<keyword evidence="2" id="KW-1185">Reference proteome</keyword>
<dbReference type="EMBL" id="CASHTH010004130">
    <property type="protein sequence ID" value="CAI8053899.1"/>
    <property type="molecule type" value="Genomic_DNA"/>
</dbReference>
<dbReference type="AlphaFoldDB" id="A0AA35TUA9"/>
<proteinExistence type="predicted"/>
<dbReference type="Gene3D" id="3.80.10.10">
    <property type="entry name" value="Ribonuclease Inhibitor"/>
    <property type="match status" value="1"/>
</dbReference>
<protein>
    <submittedName>
        <fullName evidence="1">Uncharacterized protein</fullName>
    </submittedName>
</protein>
<evidence type="ECO:0000313" key="2">
    <source>
        <dbReference type="Proteomes" id="UP001174909"/>
    </source>
</evidence>
<accession>A0AA35TUA9</accession>
<comment type="caution">
    <text evidence="1">The sequence shown here is derived from an EMBL/GenBank/DDBJ whole genome shotgun (WGS) entry which is preliminary data.</text>
</comment>